<dbReference type="Pfam" id="PF10604">
    <property type="entry name" value="Polyketide_cyc2"/>
    <property type="match status" value="1"/>
</dbReference>
<protein>
    <submittedName>
        <fullName evidence="1">SRPBCC family protein</fullName>
    </submittedName>
</protein>
<sequence length="174" mass="18447">MTAFRTSVEVAAPADRVWERLVDWPAHTRWAPGTTVRVTTPLATGVGARFVGRTSLAALGLDRLGFDDPMEVTRWEPPTSTSPGRCDVRKLGRVVRGTARMDVVPLPATPGSPCTRVEWSEDLVLAPVALTRLAAPAVALAGRLAFGYLLRSMAAEVESEVEAGVGSARGGARA</sequence>
<dbReference type="SUPFAM" id="SSF55961">
    <property type="entry name" value="Bet v1-like"/>
    <property type="match status" value="1"/>
</dbReference>
<accession>A0ABW0GLA8</accession>
<dbReference type="Proteomes" id="UP001596122">
    <property type="component" value="Unassembled WGS sequence"/>
</dbReference>
<name>A0ABW0GLA8_9MICO</name>
<comment type="caution">
    <text evidence="1">The sequence shown here is derived from an EMBL/GenBank/DDBJ whole genome shotgun (WGS) entry which is preliminary data.</text>
</comment>
<gene>
    <name evidence="1" type="ORF">ACFPJ6_07695</name>
</gene>
<dbReference type="RefSeq" id="WP_340267844.1">
    <property type="nucleotide sequence ID" value="NZ_JBBEOG010000002.1"/>
</dbReference>
<dbReference type="Gene3D" id="3.30.530.20">
    <property type="match status" value="1"/>
</dbReference>
<dbReference type="InterPro" id="IPR023393">
    <property type="entry name" value="START-like_dom_sf"/>
</dbReference>
<organism evidence="1 2">
    <name type="scientific">Aquipuribacter nitratireducens</name>
    <dbReference type="NCBI Taxonomy" id="650104"/>
    <lineage>
        <taxon>Bacteria</taxon>
        <taxon>Bacillati</taxon>
        <taxon>Actinomycetota</taxon>
        <taxon>Actinomycetes</taxon>
        <taxon>Micrococcales</taxon>
        <taxon>Intrasporangiaceae</taxon>
        <taxon>Aquipuribacter</taxon>
    </lineage>
</organism>
<reference evidence="2" key="1">
    <citation type="journal article" date="2019" name="Int. J. Syst. Evol. Microbiol.">
        <title>The Global Catalogue of Microorganisms (GCM) 10K type strain sequencing project: providing services to taxonomists for standard genome sequencing and annotation.</title>
        <authorList>
            <consortium name="The Broad Institute Genomics Platform"/>
            <consortium name="The Broad Institute Genome Sequencing Center for Infectious Disease"/>
            <person name="Wu L."/>
            <person name="Ma J."/>
        </authorList>
    </citation>
    <scope>NUCLEOTIDE SEQUENCE [LARGE SCALE GENOMIC DNA]</scope>
    <source>
        <strain evidence="2">CCUG 43114</strain>
    </source>
</reference>
<proteinExistence type="predicted"/>
<keyword evidence="2" id="KW-1185">Reference proteome</keyword>
<dbReference type="EMBL" id="JBHSLD010000007">
    <property type="protein sequence ID" value="MFC5380668.1"/>
    <property type="molecule type" value="Genomic_DNA"/>
</dbReference>
<evidence type="ECO:0000313" key="1">
    <source>
        <dbReference type="EMBL" id="MFC5380668.1"/>
    </source>
</evidence>
<dbReference type="InterPro" id="IPR019587">
    <property type="entry name" value="Polyketide_cyclase/dehydratase"/>
</dbReference>
<evidence type="ECO:0000313" key="2">
    <source>
        <dbReference type="Proteomes" id="UP001596122"/>
    </source>
</evidence>